<evidence type="ECO:0000313" key="3">
    <source>
        <dbReference type="EMBL" id="MFC7234626.1"/>
    </source>
</evidence>
<dbReference type="GeneID" id="79266294"/>
<feature type="transmembrane region" description="Helical" evidence="2">
    <location>
        <begin position="553"/>
        <end position="571"/>
    </location>
</feature>
<feature type="compositionally biased region" description="Low complexity" evidence="1">
    <location>
        <begin position="522"/>
        <end position="549"/>
    </location>
</feature>
<evidence type="ECO:0000256" key="2">
    <source>
        <dbReference type="SAM" id="Phobius"/>
    </source>
</evidence>
<feature type="region of interest" description="Disordered" evidence="1">
    <location>
        <begin position="502"/>
        <end position="549"/>
    </location>
</feature>
<dbReference type="EMBL" id="JBHTAP010000001">
    <property type="protein sequence ID" value="MFC7234626.1"/>
    <property type="molecule type" value="Genomic_DNA"/>
</dbReference>
<keyword evidence="4" id="KW-1185">Reference proteome</keyword>
<reference evidence="3 4" key="1">
    <citation type="journal article" date="2019" name="Int. J. Syst. Evol. Microbiol.">
        <title>The Global Catalogue of Microorganisms (GCM) 10K type strain sequencing project: providing services to taxonomists for standard genome sequencing and annotation.</title>
        <authorList>
            <consortium name="The Broad Institute Genomics Platform"/>
            <consortium name="The Broad Institute Genome Sequencing Center for Infectious Disease"/>
            <person name="Wu L."/>
            <person name="Ma J."/>
        </authorList>
    </citation>
    <scope>NUCLEOTIDE SEQUENCE [LARGE SCALE GENOMIC DNA]</scope>
    <source>
        <strain evidence="3 4">DT85</strain>
    </source>
</reference>
<dbReference type="InterPro" id="IPR047792">
    <property type="entry name" value="Hvo_1808-like"/>
</dbReference>
<gene>
    <name evidence="3" type="ORF">ACFQJ4_04755</name>
</gene>
<keyword evidence="2" id="KW-0812">Transmembrane</keyword>
<dbReference type="RefSeq" id="WP_276235639.1">
    <property type="nucleotide sequence ID" value="NZ_CP119802.1"/>
</dbReference>
<dbReference type="AlphaFoldDB" id="A0ABD5ZMZ3"/>
<evidence type="ECO:0000313" key="4">
    <source>
        <dbReference type="Proteomes" id="UP001596398"/>
    </source>
</evidence>
<accession>A0ABD5ZMZ3</accession>
<sequence length="575" mass="61417">MKRSAPLAALLALLLAAAAVAPVAAATPSPTDGATAPPADPETDVLGWEDGYWYNESVSVTRSDGLNDTELDAVVSRAMARVEEVRRLEFAARPPVEVIGREAYADRIAGSFENVSTEERLFHDTLAEARFFAGEGESWTATLRELSAGGVGGFYSPSEERIVVVSENTTTPRLNEIVLAQELMHALQFDFAENRSFGLTDEYEAAFGTGRMTTDRHNAYDAVIEGDGNYVDYIYRQRCDGSWDCLTVEQAGGAGAVYDAGEWGAILTQYAPYSDGPSFVREVYREGGWEAVNALYRNPVQSTEQLVHPERYPDDAPRAVALDDRSGGAWERLVPPANGSLGGLPGMNASHDTFGEAGMVSMFVAPGFPGGTETVFRRGAFLTGDDFDPYDYRFEATTGWDGDRIEVYVTDDSAATNETGYVWRSVWDSSADAAAFADAYRELLSVRNARPVAGAEDVYVVLDAGREPSFADAFALRVENDTVAVVNAPTLDALNGVRAGTVPDGLTRPTPTPTPTPYDFSTATVTPTATGTGTGTETAEATATATETPGQPGFGALAVVTALAALVGLFGRRRA</sequence>
<proteinExistence type="predicted"/>
<dbReference type="NCBIfam" id="NF038145">
    <property type="entry name" value="Hvo_1808_fam"/>
    <property type="match status" value="1"/>
</dbReference>
<keyword evidence="2" id="KW-1133">Transmembrane helix</keyword>
<dbReference type="Proteomes" id="UP001596398">
    <property type="component" value="Unassembled WGS sequence"/>
</dbReference>
<name>A0ABD5ZMZ3_9EURY</name>
<organism evidence="3 4">
    <name type="scientific">Halosegnis marinus</name>
    <dbReference type="NCBI Taxonomy" id="3034023"/>
    <lineage>
        <taxon>Archaea</taxon>
        <taxon>Methanobacteriati</taxon>
        <taxon>Methanobacteriota</taxon>
        <taxon>Stenosarchaea group</taxon>
        <taxon>Halobacteria</taxon>
        <taxon>Halobacteriales</taxon>
        <taxon>Natronomonadaceae</taxon>
        <taxon>Halosegnis</taxon>
    </lineage>
</organism>
<protein>
    <submittedName>
        <fullName evidence="3">Hvo_1808 family surface protein</fullName>
    </submittedName>
</protein>
<comment type="caution">
    <text evidence="3">The sequence shown here is derived from an EMBL/GenBank/DDBJ whole genome shotgun (WGS) entry which is preliminary data.</text>
</comment>
<evidence type="ECO:0000256" key="1">
    <source>
        <dbReference type="SAM" id="MobiDB-lite"/>
    </source>
</evidence>
<keyword evidence="2" id="KW-0472">Membrane</keyword>